<feature type="compositionally biased region" description="Basic and acidic residues" evidence="1">
    <location>
        <begin position="274"/>
        <end position="284"/>
    </location>
</feature>
<reference evidence="2" key="1">
    <citation type="journal article" date="2023" name="G3 (Bethesda)">
        <title>A reference genome for the long-term kleptoplast-retaining sea slug Elysia crispata morphotype clarki.</title>
        <authorList>
            <person name="Eastman K.E."/>
            <person name="Pendleton A.L."/>
            <person name="Shaikh M.A."/>
            <person name="Suttiyut T."/>
            <person name="Ogas R."/>
            <person name="Tomko P."/>
            <person name="Gavelis G."/>
            <person name="Widhalm J.R."/>
            <person name="Wisecaver J.H."/>
        </authorList>
    </citation>
    <scope>NUCLEOTIDE SEQUENCE</scope>
    <source>
        <strain evidence="2">ECLA1</strain>
    </source>
</reference>
<feature type="compositionally biased region" description="Polar residues" evidence="1">
    <location>
        <begin position="285"/>
        <end position="310"/>
    </location>
</feature>
<dbReference type="EMBL" id="JAWDGP010004208">
    <property type="protein sequence ID" value="KAK3766613.1"/>
    <property type="molecule type" value="Genomic_DNA"/>
</dbReference>
<accession>A0AAE0ZBW6</accession>
<keyword evidence="3" id="KW-1185">Reference proteome</keyword>
<gene>
    <name evidence="2" type="ORF">RRG08_042392</name>
</gene>
<proteinExistence type="predicted"/>
<dbReference type="Proteomes" id="UP001283361">
    <property type="component" value="Unassembled WGS sequence"/>
</dbReference>
<dbReference type="AlphaFoldDB" id="A0AAE0ZBW6"/>
<feature type="region of interest" description="Disordered" evidence="1">
    <location>
        <begin position="240"/>
        <end position="311"/>
    </location>
</feature>
<evidence type="ECO:0000256" key="1">
    <source>
        <dbReference type="SAM" id="MobiDB-lite"/>
    </source>
</evidence>
<evidence type="ECO:0000313" key="2">
    <source>
        <dbReference type="EMBL" id="KAK3766613.1"/>
    </source>
</evidence>
<protein>
    <submittedName>
        <fullName evidence="2">Uncharacterized protein</fullName>
    </submittedName>
</protein>
<sequence>MSGDLLPLCNNCWSRHYDFRTLKSCSALFLKWDSTTDNSATSVVSPHVHTLHRIPNSGCLYRHLGHTCSESTPTRTHTKFPTRATLTDNSATRVFPSRATHTDNSSTCVVSSHLHALTHSPNSGYPHRQLFHTCSESTLIRTHTEFPNRATLTDRFSHKCSESTRTRTHTEFPTRATLIDNSATRVVSPHVHALTQSSQLGLPSPTGSATNAVSPHVHALHRVPNSGYPHRQVQPQMQVSNSGYPHRQLGHTCSESTRTRTHTEFPTRATLTDRFSHKCSESTRTRTAQSSQLGLPSPTGSATNAPSQTLGEHDGFRRARFTQTSTSPLLFSSRHVRP</sequence>
<organism evidence="2 3">
    <name type="scientific">Elysia crispata</name>
    <name type="common">lettuce slug</name>
    <dbReference type="NCBI Taxonomy" id="231223"/>
    <lineage>
        <taxon>Eukaryota</taxon>
        <taxon>Metazoa</taxon>
        <taxon>Spiralia</taxon>
        <taxon>Lophotrochozoa</taxon>
        <taxon>Mollusca</taxon>
        <taxon>Gastropoda</taxon>
        <taxon>Heterobranchia</taxon>
        <taxon>Euthyneura</taxon>
        <taxon>Panpulmonata</taxon>
        <taxon>Sacoglossa</taxon>
        <taxon>Placobranchoidea</taxon>
        <taxon>Plakobranchidae</taxon>
        <taxon>Elysia</taxon>
    </lineage>
</organism>
<evidence type="ECO:0000313" key="3">
    <source>
        <dbReference type="Proteomes" id="UP001283361"/>
    </source>
</evidence>
<name>A0AAE0ZBW6_9GAST</name>
<comment type="caution">
    <text evidence="2">The sequence shown here is derived from an EMBL/GenBank/DDBJ whole genome shotgun (WGS) entry which is preliminary data.</text>
</comment>